<sequence>MGANSSRGKLGGIAGAELSALLSHSRPTRHKKIISSPQMCLTDTGRGKTGKVCTLCLVNRRRARCPGTGCCHGDDWHASLMPRCTSAAGEMGALLTVKGLAAPRRGNKTPAHPYLRGDGQLRLAL</sequence>
<name>A0A9Q1J521_SYNKA</name>
<evidence type="ECO:0000313" key="2">
    <source>
        <dbReference type="Proteomes" id="UP001152622"/>
    </source>
</evidence>
<accession>A0A9Q1J521</accession>
<evidence type="ECO:0000313" key="1">
    <source>
        <dbReference type="EMBL" id="KAJ8369840.1"/>
    </source>
</evidence>
<comment type="caution">
    <text evidence="1">The sequence shown here is derived from an EMBL/GenBank/DDBJ whole genome shotgun (WGS) entry which is preliminary data.</text>
</comment>
<dbReference type="EMBL" id="JAINUF010000003">
    <property type="protein sequence ID" value="KAJ8369840.1"/>
    <property type="molecule type" value="Genomic_DNA"/>
</dbReference>
<gene>
    <name evidence="1" type="ORF">SKAU_G00098680</name>
</gene>
<dbReference type="AlphaFoldDB" id="A0A9Q1J521"/>
<keyword evidence="2" id="KW-1185">Reference proteome</keyword>
<proteinExistence type="predicted"/>
<organism evidence="1 2">
    <name type="scientific">Synaphobranchus kaupii</name>
    <name type="common">Kaup's arrowtooth eel</name>
    <dbReference type="NCBI Taxonomy" id="118154"/>
    <lineage>
        <taxon>Eukaryota</taxon>
        <taxon>Metazoa</taxon>
        <taxon>Chordata</taxon>
        <taxon>Craniata</taxon>
        <taxon>Vertebrata</taxon>
        <taxon>Euteleostomi</taxon>
        <taxon>Actinopterygii</taxon>
        <taxon>Neopterygii</taxon>
        <taxon>Teleostei</taxon>
        <taxon>Anguilliformes</taxon>
        <taxon>Synaphobranchidae</taxon>
        <taxon>Synaphobranchus</taxon>
    </lineage>
</organism>
<reference evidence="1" key="1">
    <citation type="journal article" date="2023" name="Science">
        <title>Genome structures resolve the early diversification of teleost fishes.</title>
        <authorList>
            <person name="Parey E."/>
            <person name="Louis A."/>
            <person name="Montfort J."/>
            <person name="Bouchez O."/>
            <person name="Roques C."/>
            <person name="Iampietro C."/>
            <person name="Lluch J."/>
            <person name="Castinel A."/>
            <person name="Donnadieu C."/>
            <person name="Desvignes T."/>
            <person name="Floi Bucao C."/>
            <person name="Jouanno E."/>
            <person name="Wen M."/>
            <person name="Mejri S."/>
            <person name="Dirks R."/>
            <person name="Jansen H."/>
            <person name="Henkel C."/>
            <person name="Chen W.J."/>
            <person name="Zahm M."/>
            <person name="Cabau C."/>
            <person name="Klopp C."/>
            <person name="Thompson A.W."/>
            <person name="Robinson-Rechavi M."/>
            <person name="Braasch I."/>
            <person name="Lecointre G."/>
            <person name="Bobe J."/>
            <person name="Postlethwait J.H."/>
            <person name="Berthelot C."/>
            <person name="Roest Crollius H."/>
            <person name="Guiguen Y."/>
        </authorList>
    </citation>
    <scope>NUCLEOTIDE SEQUENCE</scope>
    <source>
        <strain evidence="1">WJC10195</strain>
    </source>
</reference>
<protein>
    <submittedName>
        <fullName evidence="1">Uncharacterized protein</fullName>
    </submittedName>
</protein>
<dbReference type="Proteomes" id="UP001152622">
    <property type="component" value="Chromosome 3"/>
</dbReference>